<dbReference type="InterPro" id="IPR057495">
    <property type="entry name" value="AAA_lid_BCS1"/>
</dbReference>
<dbReference type="SMART" id="SM00382">
    <property type="entry name" value="AAA"/>
    <property type="match status" value="1"/>
</dbReference>
<dbReference type="Proteomes" id="UP000013827">
    <property type="component" value="Unassembled WGS sequence"/>
</dbReference>
<dbReference type="GO" id="GO:0005524">
    <property type="term" value="F:ATP binding"/>
    <property type="evidence" value="ECO:0007669"/>
    <property type="project" value="UniProtKB-KW"/>
</dbReference>
<proteinExistence type="inferred from homology"/>
<accession>A0A0D3J4A8</accession>
<dbReference type="EnsemblProtists" id="EOD12208">
    <property type="protein sequence ID" value="EOD12208"/>
    <property type="gene ID" value="EMIHUDRAFT_104465"/>
</dbReference>
<dbReference type="KEGG" id="ehx:EMIHUDRAFT_104465"/>
<evidence type="ECO:0000256" key="2">
    <source>
        <dbReference type="ARBA" id="ARBA00022741"/>
    </source>
</evidence>
<dbReference type="Gene3D" id="3.40.50.300">
    <property type="entry name" value="P-loop containing nucleotide triphosphate hydrolases"/>
    <property type="match status" value="1"/>
</dbReference>
<dbReference type="KEGG" id="ehx:EMIHUDRAFT_96085"/>
<dbReference type="InterPro" id="IPR027417">
    <property type="entry name" value="P-loop_NTPase"/>
</dbReference>
<reference evidence="6" key="2">
    <citation type="submission" date="2024-10" db="UniProtKB">
        <authorList>
            <consortium name="EnsemblProtists"/>
        </authorList>
    </citation>
    <scope>IDENTIFICATION</scope>
</reference>
<evidence type="ECO:0000256" key="4">
    <source>
        <dbReference type="RuleBase" id="RU003651"/>
    </source>
</evidence>
<dbReference type="eggNOG" id="KOG0743">
    <property type="taxonomic scope" value="Eukaryota"/>
</dbReference>
<dbReference type="GO" id="GO:0016887">
    <property type="term" value="F:ATP hydrolysis activity"/>
    <property type="evidence" value="ECO:0007669"/>
    <property type="project" value="InterPro"/>
</dbReference>
<dbReference type="STRING" id="2903.R1BQ45"/>
<dbReference type="GeneID" id="17258302"/>
<dbReference type="InterPro" id="IPR003593">
    <property type="entry name" value="AAA+_ATPase"/>
</dbReference>
<dbReference type="InterPro" id="IPR050747">
    <property type="entry name" value="Mitochondrial_chaperone_BCS1"/>
</dbReference>
<dbReference type="EnsemblProtists" id="EOD18343">
    <property type="protein sequence ID" value="EOD18343"/>
    <property type="gene ID" value="EMIHUDRAFT_96085"/>
</dbReference>
<comment type="similarity">
    <text evidence="1">Belongs to the AAA ATPase family. BCS1 subfamily.</text>
</comment>
<evidence type="ECO:0000256" key="3">
    <source>
        <dbReference type="ARBA" id="ARBA00022840"/>
    </source>
</evidence>
<protein>
    <recommendedName>
        <fullName evidence="5">AAA+ ATPase domain-containing protein</fullName>
    </recommendedName>
</protein>
<evidence type="ECO:0000313" key="7">
    <source>
        <dbReference type="Proteomes" id="UP000013827"/>
    </source>
</evidence>
<keyword evidence="2 4" id="KW-0547">Nucleotide-binding</keyword>
<dbReference type="Pfam" id="PF25426">
    <property type="entry name" value="AAA_lid_BCS1"/>
    <property type="match status" value="1"/>
</dbReference>
<dbReference type="PROSITE" id="PS00674">
    <property type="entry name" value="AAA"/>
    <property type="match status" value="1"/>
</dbReference>
<dbReference type="SUPFAM" id="SSF52540">
    <property type="entry name" value="P-loop containing nucleoside triphosphate hydrolases"/>
    <property type="match status" value="1"/>
</dbReference>
<keyword evidence="7" id="KW-1185">Reference proteome</keyword>
<dbReference type="HOGENOM" id="CLU_744822_0_0_1"/>
<dbReference type="InterPro" id="IPR003959">
    <property type="entry name" value="ATPase_AAA_core"/>
</dbReference>
<dbReference type="GeneID" id="19046344"/>
<name>A0A0D3J4A8_EMIH1</name>
<sequence>MAMMKGLAGAVVANEVEDARGGSGGRNSMTTSLSLGYGSTEITYVAEREITYTFLLTKQGLGPPRPREGIYTTLVLSHPESGAAVVAAMQKLCDAALAEYNTARPGKIALLSFNAKVNSWHRDRMLIKRPLESVILPASCDKVVEEVREFLDAETRRWYLEHGIPYKRTFLLYGPPGCGKSSLIRAVASEFDCSVCMVSLADRGLQDTGLRTAMATAPAKALIAFEDVDALFGHHRERGEAANNVTFSGLLNALDGVSDPSGTIIFLTTNHKDRLDPALIRQGRCDVELTFAVDEQLAKCFSRFYHSATAADTDRFVANVRAKAGGSRVTMAQLQEHFVQHRKSTLAEAVKDIRLGGQGSDSAMQSSASIYS</sequence>
<reference evidence="7" key="1">
    <citation type="journal article" date="2013" name="Nature">
        <title>Pan genome of the phytoplankton Emiliania underpins its global distribution.</title>
        <authorList>
            <person name="Read B.A."/>
            <person name="Kegel J."/>
            <person name="Klute M.J."/>
            <person name="Kuo A."/>
            <person name="Lefebvre S.C."/>
            <person name="Maumus F."/>
            <person name="Mayer C."/>
            <person name="Miller J."/>
            <person name="Monier A."/>
            <person name="Salamov A."/>
            <person name="Young J."/>
            <person name="Aguilar M."/>
            <person name="Claverie J.M."/>
            <person name="Frickenhaus S."/>
            <person name="Gonzalez K."/>
            <person name="Herman E.K."/>
            <person name="Lin Y.C."/>
            <person name="Napier J."/>
            <person name="Ogata H."/>
            <person name="Sarno A.F."/>
            <person name="Shmutz J."/>
            <person name="Schroeder D."/>
            <person name="de Vargas C."/>
            <person name="Verret F."/>
            <person name="von Dassow P."/>
            <person name="Valentin K."/>
            <person name="Van de Peer Y."/>
            <person name="Wheeler G."/>
            <person name="Dacks J.B."/>
            <person name="Delwiche C.F."/>
            <person name="Dyhrman S.T."/>
            <person name="Glockner G."/>
            <person name="John U."/>
            <person name="Richards T."/>
            <person name="Worden A.Z."/>
            <person name="Zhang X."/>
            <person name="Grigoriev I.V."/>
            <person name="Allen A.E."/>
            <person name="Bidle K."/>
            <person name="Borodovsky M."/>
            <person name="Bowler C."/>
            <person name="Brownlee C."/>
            <person name="Cock J.M."/>
            <person name="Elias M."/>
            <person name="Gladyshev V.N."/>
            <person name="Groth M."/>
            <person name="Guda C."/>
            <person name="Hadaegh A."/>
            <person name="Iglesias-Rodriguez M.D."/>
            <person name="Jenkins J."/>
            <person name="Jones B.M."/>
            <person name="Lawson T."/>
            <person name="Leese F."/>
            <person name="Lindquist E."/>
            <person name="Lobanov A."/>
            <person name="Lomsadze A."/>
            <person name="Malik S.B."/>
            <person name="Marsh M.E."/>
            <person name="Mackinder L."/>
            <person name="Mock T."/>
            <person name="Mueller-Roeber B."/>
            <person name="Pagarete A."/>
            <person name="Parker M."/>
            <person name="Probert I."/>
            <person name="Quesneville H."/>
            <person name="Raines C."/>
            <person name="Rensing S.A."/>
            <person name="Riano-Pachon D.M."/>
            <person name="Richier S."/>
            <person name="Rokitta S."/>
            <person name="Shiraiwa Y."/>
            <person name="Soanes D.M."/>
            <person name="van der Giezen M."/>
            <person name="Wahlund T.M."/>
            <person name="Williams B."/>
            <person name="Wilson W."/>
            <person name="Wolfe G."/>
            <person name="Wurch L.L."/>
        </authorList>
    </citation>
    <scope>NUCLEOTIDE SEQUENCE</scope>
</reference>
<evidence type="ECO:0000256" key="1">
    <source>
        <dbReference type="ARBA" id="ARBA00007448"/>
    </source>
</evidence>
<keyword evidence="3 4" id="KW-0067">ATP-binding</keyword>
<dbReference type="RefSeq" id="XP_005764637.1">
    <property type="nucleotide sequence ID" value="XM_005764580.1"/>
</dbReference>
<dbReference type="AlphaFoldDB" id="A0A0D3J4A8"/>
<feature type="domain" description="AAA+ ATPase" evidence="5">
    <location>
        <begin position="166"/>
        <end position="291"/>
    </location>
</feature>
<dbReference type="InterPro" id="IPR003960">
    <property type="entry name" value="ATPase_AAA_CS"/>
</dbReference>
<organism evidence="6 7">
    <name type="scientific">Emiliania huxleyi (strain CCMP1516)</name>
    <dbReference type="NCBI Taxonomy" id="280463"/>
    <lineage>
        <taxon>Eukaryota</taxon>
        <taxon>Haptista</taxon>
        <taxon>Haptophyta</taxon>
        <taxon>Prymnesiophyceae</taxon>
        <taxon>Isochrysidales</taxon>
        <taxon>Noelaerhabdaceae</taxon>
        <taxon>Emiliania</taxon>
    </lineage>
</organism>
<dbReference type="PaxDb" id="2903-EOD12208"/>
<evidence type="ECO:0000313" key="6">
    <source>
        <dbReference type="EnsemblProtists" id="EOD18343"/>
    </source>
</evidence>
<evidence type="ECO:0000259" key="5">
    <source>
        <dbReference type="SMART" id="SM00382"/>
    </source>
</evidence>
<dbReference type="Pfam" id="PF00004">
    <property type="entry name" value="AAA"/>
    <property type="match status" value="1"/>
</dbReference>
<dbReference type="PANTHER" id="PTHR23070">
    <property type="entry name" value="BCS1 AAA-TYPE ATPASE"/>
    <property type="match status" value="1"/>
</dbReference>
<dbReference type="RefSeq" id="XP_005770772.1">
    <property type="nucleotide sequence ID" value="XM_005770715.1"/>
</dbReference>